<keyword evidence="1" id="KW-1133">Transmembrane helix</keyword>
<name>A0A0E9VN50_ANGAN</name>
<evidence type="ECO:0000256" key="1">
    <source>
        <dbReference type="SAM" id="Phobius"/>
    </source>
</evidence>
<keyword evidence="1" id="KW-0812">Transmembrane</keyword>
<keyword evidence="1" id="KW-0472">Membrane</keyword>
<organism evidence="2">
    <name type="scientific">Anguilla anguilla</name>
    <name type="common">European freshwater eel</name>
    <name type="synonym">Muraena anguilla</name>
    <dbReference type="NCBI Taxonomy" id="7936"/>
    <lineage>
        <taxon>Eukaryota</taxon>
        <taxon>Metazoa</taxon>
        <taxon>Chordata</taxon>
        <taxon>Craniata</taxon>
        <taxon>Vertebrata</taxon>
        <taxon>Euteleostomi</taxon>
        <taxon>Actinopterygii</taxon>
        <taxon>Neopterygii</taxon>
        <taxon>Teleostei</taxon>
        <taxon>Anguilliformes</taxon>
        <taxon>Anguillidae</taxon>
        <taxon>Anguilla</taxon>
    </lineage>
</organism>
<accession>A0A0E9VN50</accession>
<reference evidence="2" key="2">
    <citation type="journal article" date="2015" name="Fish Shellfish Immunol.">
        <title>Early steps in the European eel (Anguilla anguilla)-Vibrio vulnificus interaction in the gills: Role of the RtxA13 toxin.</title>
        <authorList>
            <person name="Callol A."/>
            <person name="Pajuelo D."/>
            <person name="Ebbesson L."/>
            <person name="Teles M."/>
            <person name="MacKenzie S."/>
            <person name="Amaro C."/>
        </authorList>
    </citation>
    <scope>NUCLEOTIDE SEQUENCE</scope>
</reference>
<feature type="transmembrane region" description="Helical" evidence="1">
    <location>
        <begin position="34"/>
        <end position="52"/>
    </location>
</feature>
<evidence type="ECO:0000313" key="2">
    <source>
        <dbReference type="EMBL" id="JAH78678.1"/>
    </source>
</evidence>
<dbReference type="AlphaFoldDB" id="A0A0E9VN50"/>
<proteinExistence type="predicted"/>
<protein>
    <submittedName>
        <fullName evidence="2">Uncharacterized protein</fullName>
    </submittedName>
</protein>
<dbReference type="EMBL" id="GBXM01029899">
    <property type="protein sequence ID" value="JAH78678.1"/>
    <property type="molecule type" value="Transcribed_RNA"/>
</dbReference>
<sequence>MFFFCFRKLGIDNSKLNKINMNIYVKLFPNEELYTMYNLFFLSFFPLGWLTYTHFPTN</sequence>
<reference evidence="2" key="1">
    <citation type="submission" date="2014-11" db="EMBL/GenBank/DDBJ databases">
        <authorList>
            <person name="Amaro Gonzalez C."/>
        </authorList>
    </citation>
    <scope>NUCLEOTIDE SEQUENCE</scope>
</reference>